<evidence type="ECO:0000256" key="4">
    <source>
        <dbReference type="ARBA" id="ARBA00022801"/>
    </source>
</evidence>
<evidence type="ECO:0000313" key="10">
    <source>
        <dbReference type="Proteomes" id="UP000469159"/>
    </source>
</evidence>
<keyword evidence="7" id="KW-0472">Membrane</keyword>
<dbReference type="InterPro" id="IPR050570">
    <property type="entry name" value="Cell_wall_metabolism_enzyme"/>
</dbReference>
<dbReference type="CDD" id="cd12797">
    <property type="entry name" value="M23_peptidase"/>
    <property type="match status" value="1"/>
</dbReference>
<keyword evidence="3" id="KW-0479">Metal-binding</keyword>
<keyword evidence="10" id="KW-1185">Reference proteome</keyword>
<evidence type="ECO:0000256" key="6">
    <source>
        <dbReference type="ARBA" id="ARBA00023049"/>
    </source>
</evidence>
<keyword evidence="5" id="KW-0862">Zinc</keyword>
<keyword evidence="6" id="KW-0482">Metalloprotease</keyword>
<protein>
    <submittedName>
        <fullName evidence="9">Peptidoglycan DD-metalloendopeptidase family protein</fullName>
    </submittedName>
</protein>
<evidence type="ECO:0000256" key="7">
    <source>
        <dbReference type="SAM" id="Phobius"/>
    </source>
</evidence>
<keyword evidence="7" id="KW-1133">Transmembrane helix</keyword>
<dbReference type="GO" id="GO:0046872">
    <property type="term" value="F:metal ion binding"/>
    <property type="evidence" value="ECO:0007669"/>
    <property type="project" value="UniProtKB-KW"/>
</dbReference>
<comment type="caution">
    <text evidence="9">The sequence shown here is derived from an EMBL/GenBank/DDBJ whole genome shotgun (WGS) entry which is preliminary data.</text>
</comment>
<organism evidence="9 10">
    <name type="scientific">Croceibacterium soli</name>
    <dbReference type="NCBI Taxonomy" id="1739690"/>
    <lineage>
        <taxon>Bacteria</taxon>
        <taxon>Pseudomonadati</taxon>
        <taxon>Pseudomonadota</taxon>
        <taxon>Alphaproteobacteria</taxon>
        <taxon>Sphingomonadales</taxon>
        <taxon>Erythrobacteraceae</taxon>
        <taxon>Croceibacterium</taxon>
    </lineage>
</organism>
<evidence type="ECO:0000313" key="9">
    <source>
        <dbReference type="EMBL" id="MXP40844.1"/>
    </source>
</evidence>
<dbReference type="EMBL" id="WTYK01000002">
    <property type="protein sequence ID" value="MXP40844.1"/>
    <property type="molecule type" value="Genomic_DNA"/>
</dbReference>
<dbReference type="SUPFAM" id="SSF51261">
    <property type="entry name" value="Duplicated hybrid motif"/>
    <property type="match status" value="1"/>
</dbReference>
<comment type="cofactor">
    <cofactor evidence="1">
        <name>Zn(2+)</name>
        <dbReference type="ChEBI" id="CHEBI:29105"/>
    </cofactor>
</comment>
<keyword evidence="4" id="KW-0378">Hydrolase</keyword>
<evidence type="ECO:0000259" key="8">
    <source>
        <dbReference type="Pfam" id="PF01551"/>
    </source>
</evidence>
<dbReference type="Proteomes" id="UP000469159">
    <property type="component" value="Unassembled WGS sequence"/>
</dbReference>
<keyword evidence="7" id="KW-0812">Transmembrane</keyword>
<evidence type="ECO:0000256" key="1">
    <source>
        <dbReference type="ARBA" id="ARBA00001947"/>
    </source>
</evidence>
<name>A0A6I4USV5_9SPHN</name>
<reference evidence="9 10" key="1">
    <citation type="submission" date="2019-12" db="EMBL/GenBank/DDBJ databases">
        <title>Genomic-based taxomic classification of the family Erythrobacteraceae.</title>
        <authorList>
            <person name="Xu L."/>
        </authorList>
    </citation>
    <scope>NUCLEOTIDE SEQUENCE [LARGE SCALE GENOMIC DNA]</scope>
    <source>
        <strain evidence="9 10">MCCC 1K02066</strain>
    </source>
</reference>
<dbReference type="GO" id="GO:0006508">
    <property type="term" value="P:proteolysis"/>
    <property type="evidence" value="ECO:0007669"/>
    <property type="project" value="UniProtKB-KW"/>
</dbReference>
<feature type="transmembrane region" description="Helical" evidence="7">
    <location>
        <begin position="7"/>
        <end position="29"/>
    </location>
</feature>
<accession>A0A6I4USV5</accession>
<dbReference type="AlphaFoldDB" id="A0A6I4USV5"/>
<evidence type="ECO:0000256" key="3">
    <source>
        <dbReference type="ARBA" id="ARBA00022723"/>
    </source>
</evidence>
<sequence>MKLADRLLTIVVTVTLTSAVWILVGSFYIDDLGTGGMRAERRSAGAPAVGEGQAEPGRSVLPGESASLIIPVEGVTAAQLSDTFADDRGDGERLHEALDIMAPRGTPVIAAAPGTIGSLFQSEAGGNTIYVRSADRRTIHYYAHLDAYALGLQEGQQVSQGQRLGTVGFSGNASPEAPHLHFAILRTTPDAEWWEPATAINPYPLLTNR</sequence>
<dbReference type="OrthoDB" id="9800107at2"/>
<dbReference type="InterPro" id="IPR011055">
    <property type="entry name" value="Dup_hybrid_motif"/>
</dbReference>
<gene>
    <name evidence="9" type="ORF">GRI75_04185</name>
</gene>
<feature type="domain" description="M23ase beta-sheet core" evidence="8">
    <location>
        <begin position="94"/>
        <end position="186"/>
    </location>
</feature>
<proteinExistence type="predicted"/>
<dbReference type="RefSeq" id="WP_160745702.1">
    <property type="nucleotide sequence ID" value="NZ_WTYK01000002.1"/>
</dbReference>
<dbReference type="Pfam" id="PF01551">
    <property type="entry name" value="Peptidase_M23"/>
    <property type="match status" value="1"/>
</dbReference>
<evidence type="ECO:0000256" key="5">
    <source>
        <dbReference type="ARBA" id="ARBA00022833"/>
    </source>
</evidence>
<dbReference type="PANTHER" id="PTHR21666">
    <property type="entry name" value="PEPTIDASE-RELATED"/>
    <property type="match status" value="1"/>
</dbReference>
<dbReference type="PANTHER" id="PTHR21666:SF288">
    <property type="entry name" value="CELL DIVISION PROTEIN YTFB"/>
    <property type="match status" value="1"/>
</dbReference>
<keyword evidence="2" id="KW-0645">Protease</keyword>
<dbReference type="InterPro" id="IPR016047">
    <property type="entry name" value="M23ase_b-sheet_dom"/>
</dbReference>
<dbReference type="GO" id="GO:0004222">
    <property type="term" value="F:metalloendopeptidase activity"/>
    <property type="evidence" value="ECO:0007669"/>
    <property type="project" value="TreeGrafter"/>
</dbReference>
<dbReference type="Gene3D" id="2.70.70.10">
    <property type="entry name" value="Glucose Permease (Domain IIA)"/>
    <property type="match status" value="1"/>
</dbReference>
<evidence type="ECO:0000256" key="2">
    <source>
        <dbReference type="ARBA" id="ARBA00022670"/>
    </source>
</evidence>